<reference evidence="1 2" key="1">
    <citation type="journal article" date="2019" name="Commun. Biol.">
        <title>The bagworm genome reveals a unique fibroin gene that provides high tensile strength.</title>
        <authorList>
            <person name="Kono N."/>
            <person name="Nakamura H."/>
            <person name="Ohtoshi R."/>
            <person name="Tomita M."/>
            <person name="Numata K."/>
            <person name="Arakawa K."/>
        </authorList>
    </citation>
    <scope>NUCLEOTIDE SEQUENCE [LARGE SCALE GENOMIC DNA]</scope>
</reference>
<organism evidence="1 2">
    <name type="scientific">Eumeta variegata</name>
    <name type="common">Bagworm moth</name>
    <name type="synonym">Eumeta japonica</name>
    <dbReference type="NCBI Taxonomy" id="151549"/>
    <lineage>
        <taxon>Eukaryota</taxon>
        <taxon>Metazoa</taxon>
        <taxon>Ecdysozoa</taxon>
        <taxon>Arthropoda</taxon>
        <taxon>Hexapoda</taxon>
        <taxon>Insecta</taxon>
        <taxon>Pterygota</taxon>
        <taxon>Neoptera</taxon>
        <taxon>Endopterygota</taxon>
        <taxon>Lepidoptera</taxon>
        <taxon>Glossata</taxon>
        <taxon>Ditrysia</taxon>
        <taxon>Tineoidea</taxon>
        <taxon>Psychidae</taxon>
        <taxon>Oiketicinae</taxon>
        <taxon>Eumeta</taxon>
    </lineage>
</organism>
<dbReference type="Proteomes" id="UP000299102">
    <property type="component" value="Unassembled WGS sequence"/>
</dbReference>
<accession>A0A4C1T0H3</accession>
<comment type="caution">
    <text evidence="1">The sequence shown here is derived from an EMBL/GenBank/DDBJ whole genome shotgun (WGS) entry which is preliminary data.</text>
</comment>
<dbReference type="AlphaFoldDB" id="A0A4C1T0H3"/>
<name>A0A4C1T0H3_EUMVA</name>
<proteinExistence type="predicted"/>
<protein>
    <submittedName>
        <fullName evidence="1">Uncharacterized protein</fullName>
    </submittedName>
</protein>
<gene>
    <name evidence="1" type="ORF">EVAR_78093_1</name>
</gene>
<evidence type="ECO:0000313" key="2">
    <source>
        <dbReference type="Proteomes" id="UP000299102"/>
    </source>
</evidence>
<keyword evidence="2" id="KW-1185">Reference proteome</keyword>
<evidence type="ECO:0000313" key="1">
    <source>
        <dbReference type="EMBL" id="GBP07949.1"/>
    </source>
</evidence>
<sequence>MGRPCARAHGDAVGAWLPYGCLLSEHLGIGGHEKFTARTETSKRDSGRCEKRTGLMTFTELEPSSQLINSLCKRGRMFRRQFDLRYSAMSSAKSASWTPVFSRGISITSAEYSTGRAWSLELVELMYKACAPYPIKGLGYVKEDRHYLTFDFKTFRHVFYKTEWDDTNSRRKRSSSLNISDRTPAGRAARIRIRFIRFLLCAAAVSFYSDAYADELEETSLVPRSRSHARFRRNATMRVPFSCVQPAFINL</sequence>
<dbReference type="EMBL" id="BGZK01000028">
    <property type="protein sequence ID" value="GBP07949.1"/>
    <property type="molecule type" value="Genomic_DNA"/>
</dbReference>